<comment type="similarity">
    <text evidence="1">Belongs to the 3-oxoacid CoA-transferase subunit A family.</text>
</comment>
<dbReference type="AlphaFoldDB" id="A0A941HQN1"/>
<dbReference type="InterPro" id="IPR004163">
    <property type="entry name" value="CoA_transf_BS"/>
</dbReference>
<dbReference type="PANTHER" id="PTHR13707:SF60">
    <property type="entry name" value="ACETATE COA-TRANSFERASE SUBUNIT ALPHA"/>
    <property type="match status" value="1"/>
</dbReference>
<protein>
    <submittedName>
        <fullName evidence="3">CoA transferase subunit A</fullName>
    </submittedName>
</protein>
<dbReference type="SMART" id="SM00882">
    <property type="entry name" value="CoA_trans"/>
    <property type="match status" value="1"/>
</dbReference>
<evidence type="ECO:0000256" key="2">
    <source>
        <dbReference type="ARBA" id="ARBA00022679"/>
    </source>
</evidence>
<reference evidence="3" key="1">
    <citation type="submission" date="2021-04" db="EMBL/GenBank/DDBJ databases">
        <title>Proteiniclasticum sedimins sp. nov., an obligate anaerobic bacterium isolated from anaerobic sludge.</title>
        <authorList>
            <person name="Liu J."/>
        </authorList>
    </citation>
    <scope>NUCLEOTIDE SEQUENCE</scope>
    <source>
        <strain evidence="3">BAD-10</strain>
    </source>
</reference>
<organism evidence="3 4">
    <name type="scientific">Proteiniclasticum sediminis</name>
    <dbReference type="NCBI Taxonomy" id="2804028"/>
    <lineage>
        <taxon>Bacteria</taxon>
        <taxon>Bacillati</taxon>
        <taxon>Bacillota</taxon>
        <taxon>Clostridia</taxon>
        <taxon>Eubacteriales</taxon>
        <taxon>Clostridiaceae</taxon>
        <taxon>Proteiniclasticum</taxon>
    </lineage>
</organism>
<accession>A0A941HQN1</accession>
<dbReference type="SUPFAM" id="SSF100950">
    <property type="entry name" value="NagB/RpiA/CoA transferase-like"/>
    <property type="match status" value="1"/>
</dbReference>
<evidence type="ECO:0000313" key="4">
    <source>
        <dbReference type="Proteomes" id="UP000675379"/>
    </source>
</evidence>
<name>A0A941HQN1_9CLOT</name>
<dbReference type="PROSITE" id="PS01273">
    <property type="entry name" value="COA_TRANSF_1"/>
    <property type="match status" value="1"/>
</dbReference>
<dbReference type="Proteomes" id="UP000675379">
    <property type="component" value="Unassembled WGS sequence"/>
</dbReference>
<evidence type="ECO:0000256" key="1">
    <source>
        <dbReference type="ARBA" id="ARBA00005612"/>
    </source>
</evidence>
<dbReference type="InterPro" id="IPR012792">
    <property type="entry name" value="3-oxoacid_CoA-transf_A"/>
</dbReference>
<dbReference type="Pfam" id="PF01144">
    <property type="entry name" value="CoA_trans"/>
    <property type="match status" value="1"/>
</dbReference>
<gene>
    <name evidence="3" type="ORF">KCG48_09625</name>
</gene>
<keyword evidence="4" id="KW-1185">Reference proteome</keyword>
<keyword evidence="2 3" id="KW-0808">Transferase</keyword>
<dbReference type="RefSeq" id="WP_211801708.1">
    <property type="nucleotide sequence ID" value="NZ_JAGSCS010000012.1"/>
</dbReference>
<sequence>MNKIISLQEAVNLVKDGDVLMVGGFLAVGSPNRLIDALVEKGVKDLTLICNDSGFVDKGVGKMVVNKQFKKIIASHVGTNKETGRQMLEGETEVVLVPQGTLIEQVRAGGHGLGGVLTATGLGTEVEKGKDKVVVDGKEYLLEKPLRANVAIIFGNMVDKYGNIHYLGSTRNFNNMMAAAADVTIVEANQVVEIGELDPNSVHTPGVFVNYIVDGGAL</sequence>
<dbReference type="Gene3D" id="3.40.1080.10">
    <property type="entry name" value="Glutaconate Coenzyme A-transferase"/>
    <property type="match status" value="1"/>
</dbReference>
<dbReference type="NCBIfam" id="TIGR02429">
    <property type="entry name" value="pcaI_scoA_fam"/>
    <property type="match status" value="1"/>
</dbReference>
<proteinExistence type="inferred from homology"/>
<dbReference type="PANTHER" id="PTHR13707">
    <property type="entry name" value="KETOACID-COENZYME A TRANSFERASE"/>
    <property type="match status" value="1"/>
</dbReference>
<dbReference type="InterPro" id="IPR004165">
    <property type="entry name" value="CoA_trans_fam_I"/>
</dbReference>
<evidence type="ECO:0000313" key="3">
    <source>
        <dbReference type="EMBL" id="MBR0576596.1"/>
    </source>
</evidence>
<dbReference type="EMBL" id="JAGSCS010000012">
    <property type="protein sequence ID" value="MBR0576596.1"/>
    <property type="molecule type" value="Genomic_DNA"/>
</dbReference>
<dbReference type="GO" id="GO:0008410">
    <property type="term" value="F:CoA-transferase activity"/>
    <property type="evidence" value="ECO:0007669"/>
    <property type="project" value="InterPro"/>
</dbReference>
<comment type="caution">
    <text evidence="3">The sequence shown here is derived from an EMBL/GenBank/DDBJ whole genome shotgun (WGS) entry which is preliminary data.</text>
</comment>
<dbReference type="InterPro" id="IPR037171">
    <property type="entry name" value="NagB/RpiA_transferase-like"/>
</dbReference>